<organism evidence="7 8">
    <name type="scientific">Turnera subulata</name>
    <dbReference type="NCBI Taxonomy" id="218843"/>
    <lineage>
        <taxon>Eukaryota</taxon>
        <taxon>Viridiplantae</taxon>
        <taxon>Streptophyta</taxon>
        <taxon>Embryophyta</taxon>
        <taxon>Tracheophyta</taxon>
        <taxon>Spermatophyta</taxon>
        <taxon>Magnoliopsida</taxon>
        <taxon>eudicotyledons</taxon>
        <taxon>Gunneridae</taxon>
        <taxon>Pentapetalae</taxon>
        <taxon>rosids</taxon>
        <taxon>fabids</taxon>
        <taxon>Malpighiales</taxon>
        <taxon>Passifloraceae</taxon>
        <taxon>Turnera</taxon>
    </lineage>
</organism>
<reference evidence="7" key="1">
    <citation type="submission" date="2022-02" db="EMBL/GenBank/DDBJ databases">
        <authorList>
            <person name="Henning P.M."/>
            <person name="McCubbin A.G."/>
            <person name="Shore J.S."/>
        </authorList>
    </citation>
    <scope>NUCLEOTIDE SEQUENCE</scope>
    <source>
        <strain evidence="7">F60SS</strain>
        <tissue evidence="7">Leaves</tissue>
    </source>
</reference>
<feature type="compositionally biased region" description="Polar residues" evidence="6">
    <location>
        <begin position="1151"/>
        <end position="1187"/>
    </location>
</feature>
<evidence type="ECO:0000313" key="8">
    <source>
        <dbReference type="Proteomes" id="UP001141552"/>
    </source>
</evidence>
<dbReference type="GO" id="GO:0009908">
    <property type="term" value="P:flower development"/>
    <property type="evidence" value="ECO:0007669"/>
    <property type="project" value="UniProtKB-KW"/>
</dbReference>
<evidence type="ECO:0000256" key="3">
    <source>
        <dbReference type="ARBA" id="ARBA00022782"/>
    </source>
</evidence>
<evidence type="ECO:0000256" key="2">
    <source>
        <dbReference type="ARBA" id="ARBA00022473"/>
    </source>
</evidence>
<feature type="coiled-coil region" evidence="5">
    <location>
        <begin position="327"/>
        <end position="354"/>
    </location>
</feature>
<dbReference type="PANTHER" id="PTHR31791">
    <property type="entry name" value="FRIGIDA-LIKE PROTEIN 3-RELATED"/>
    <property type="match status" value="1"/>
</dbReference>
<dbReference type="GO" id="GO:0030154">
    <property type="term" value="P:cell differentiation"/>
    <property type="evidence" value="ECO:0007669"/>
    <property type="project" value="UniProtKB-KW"/>
</dbReference>
<keyword evidence="4" id="KW-0287">Flowering</keyword>
<dbReference type="Proteomes" id="UP001141552">
    <property type="component" value="Unassembled WGS sequence"/>
</dbReference>
<reference evidence="7" key="2">
    <citation type="journal article" date="2023" name="Plants (Basel)">
        <title>Annotation of the Turnera subulata (Passifloraceae) Draft Genome Reveals the S-Locus Evolved after the Divergence of Turneroideae from Passifloroideae in a Stepwise Manner.</title>
        <authorList>
            <person name="Henning P.M."/>
            <person name="Roalson E.H."/>
            <person name="Mir W."/>
            <person name="McCubbin A.G."/>
            <person name="Shore J.S."/>
        </authorList>
    </citation>
    <scope>NUCLEOTIDE SEQUENCE</scope>
    <source>
        <strain evidence="7">F60SS</strain>
    </source>
</reference>
<dbReference type="Gene3D" id="1.10.287.1490">
    <property type="match status" value="1"/>
</dbReference>
<sequence>MGSGVMHDLEKDSSISDQASSIPFESTTREEGLLRGARELDFQEKEVGEARGLLEHRENQAEVISNRVGDCSDEYDNEEQQLKEKDLGMVEHSVGKFSSDLELKEEELRLLRKEVGDIGVRTGVWGSLEKAVEDSSEEVKRIESLVEGYSGPLESKEKEMVLLSKEVHEISMEISRKTDELRSLVISARERSKELRLLGKEMDDVCAKTGVWESLEKAVEDHSEGVNRIEKLVEEYTSPLESKDEEMGLLSKQVHEIRMEISRKTEELMSLMISARERSKELRLLGKEVDDICAKTGVWGSLEKAVEDHSEGVNRIEKLVEEYTSPLDSNEKEMEMLSKEVHEIRMEISRKTEELRSLVISARERSKELKRIDKWVDNKKACLHTINLLTEEKAKQVEAKEQDLAAINKSITICSEELKLRETELELIEKCVEETSEKLHAKETELELIEKCVEEKSEKLHAKETELELIEKCVQERSKKLRAKEKKLFSVREDMKRCSKEIESKEKKLNKLKEKLRTYSKEVELKETEFNAIERSIQDRTEELKLKEKRVQSVLHSVVDCTKELKSMKDRRNYMQISIEQCSQELQSKERNLDLLKNSLRECCDELESKQEQLDSINSLKKALDKRSKELVIKEMLFEEGVKVFQLKEQQLHSMQKSLEGHCKDLDLQGNDLNSGQRTEQSENLMAVIAECCSTNNGRKLLMLLNEHLSKHESIYNELSKAIQKSIDPAKLVLDAMQLFFPPCSEHGEFDWAVVRRNCITLLQHLLKISPRITPHIKEEAMKLAIEWKAKMMEMPDNFQVVLGFLQLLTAFKIGSVESSNELQSVLATVTQQSQETQLLKALERVDFFPGCFLLSQVKKEQPDYLEGSRPTYTSDFNFSTATDERISQFGLTNLIVENGCIDHEILAAFQMSPDPAKFVLEVFQRSYTQWKDAAFGLDATVTSKIFLLEQLMKVSPDISLNVKEDARTLAIHWEENLRLQTGNSIENIVFLLFLATYGLVPYFSNDGIFGMVATFAHKKQAPEICRALGLSGKIPDFIQGLIYGEQYIEAARFSCAFELVNKFPPELIFARYLETTLKDLSMSTGANNSLEVQCKAIDKAVVALTSISECMADCKLESRCLSEKISMLVIELEKKKAGIRASLEVSSSAKQLQGGVNQTTNSSGPRDQEHLSSPNTSDLLQMQNNNKRPRMCISTKH</sequence>
<evidence type="ECO:0000256" key="4">
    <source>
        <dbReference type="ARBA" id="ARBA00023089"/>
    </source>
</evidence>
<evidence type="ECO:0000313" key="7">
    <source>
        <dbReference type="EMBL" id="KAJ4849899.1"/>
    </source>
</evidence>
<dbReference type="Pfam" id="PF07899">
    <property type="entry name" value="Frigida"/>
    <property type="match status" value="2"/>
</dbReference>
<comment type="similarity">
    <text evidence="1">Belongs to the Frigida family.</text>
</comment>
<feature type="coiled-coil region" evidence="5">
    <location>
        <begin position="579"/>
        <end position="627"/>
    </location>
</feature>
<feature type="region of interest" description="Disordered" evidence="6">
    <location>
        <begin position="1"/>
        <end position="37"/>
    </location>
</feature>
<feature type="coiled-coil region" evidence="5">
    <location>
        <begin position="495"/>
        <end position="529"/>
    </location>
</feature>
<evidence type="ECO:0000256" key="5">
    <source>
        <dbReference type="SAM" id="Coils"/>
    </source>
</evidence>
<protein>
    <recommendedName>
        <fullName evidence="9">FRIGIDA-like protein</fullName>
    </recommendedName>
</protein>
<gene>
    <name evidence="7" type="ORF">Tsubulata_048924</name>
</gene>
<comment type="caution">
    <text evidence="7">The sequence shown here is derived from an EMBL/GenBank/DDBJ whole genome shotgun (WGS) entry which is preliminary data.</text>
</comment>
<dbReference type="PANTHER" id="PTHR31791:SF37">
    <property type="entry name" value="A_TM021B04.7 PROTEIN"/>
    <property type="match status" value="1"/>
</dbReference>
<dbReference type="EMBL" id="JAKUCV010000455">
    <property type="protein sequence ID" value="KAJ4849899.1"/>
    <property type="molecule type" value="Genomic_DNA"/>
</dbReference>
<feature type="compositionally biased region" description="Basic residues" evidence="6">
    <location>
        <begin position="1188"/>
        <end position="1198"/>
    </location>
</feature>
<dbReference type="InterPro" id="IPR012474">
    <property type="entry name" value="Frigida"/>
</dbReference>
<evidence type="ECO:0000256" key="1">
    <source>
        <dbReference type="ARBA" id="ARBA00008956"/>
    </source>
</evidence>
<feature type="region of interest" description="Disordered" evidence="6">
    <location>
        <begin position="1151"/>
        <end position="1198"/>
    </location>
</feature>
<feature type="compositionally biased region" description="Basic and acidic residues" evidence="6">
    <location>
        <begin position="27"/>
        <end position="37"/>
    </location>
</feature>
<keyword evidence="8" id="KW-1185">Reference proteome</keyword>
<feature type="compositionally biased region" description="Polar residues" evidence="6">
    <location>
        <begin position="15"/>
        <end position="26"/>
    </location>
</feature>
<keyword evidence="5" id="KW-0175">Coiled coil</keyword>
<name>A0A9Q0JQ25_9ROSI</name>
<dbReference type="AlphaFoldDB" id="A0A9Q0JQ25"/>
<evidence type="ECO:0008006" key="9">
    <source>
        <dbReference type="Google" id="ProtNLM"/>
    </source>
</evidence>
<proteinExistence type="inferred from homology"/>
<dbReference type="OrthoDB" id="837511at2759"/>
<evidence type="ECO:0000256" key="6">
    <source>
        <dbReference type="SAM" id="MobiDB-lite"/>
    </source>
</evidence>
<accession>A0A9Q0JQ25</accession>
<keyword evidence="3" id="KW-0221">Differentiation</keyword>
<keyword evidence="2" id="KW-0217">Developmental protein</keyword>